<accession>A0AB34PGP4</accession>
<evidence type="ECO:0000256" key="1">
    <source>
        <dbReference type="SAM" id="MobiDB-lite"/>
    </source>
</evidence>
<keyword evidence="2" id="KW-0732">Signal</keyword>
<protein>
    <recommendedName>
        <fullName evidence="5">DUF1566 domain-containing protein</fullName>
    </recommendedName>
</protein>
<feature type="chain" id="PRO_5044258541" description="DUF1566 domain-containing protein" evidence="2">
    <location>
        <begin position="29"/>
        <end position="521"/>
    </location>
</feature>
<evidence type="ECO:0000313" key="3">
    <source>
        <dbReference type="EMBL" id="KGN95913.1"/>
    </source>
</evidence>
<feature type="region of interest" description="Disordered" evidence="1">
    <location>
        <begin position="309"/>
        <end position="330"/>
    </location>
</feature>
<feature type="signal peptide" evidence="2">
    <location>
        <begin position="1"/>
        <end position="28"/>
    </location>
</feature>
<dbReference type="AlphaFoldDB" id="A0AB34PGP4"/>
<evidence type="ECO:0008006" key="5">
    <source>
        <dbReference type="Google" id="ProtNLM"/>
    </source>
</evidence>
<gene>
    <name evidence="3" type="ORF">HQ38_02850</name>
</gene>
<dbReference type="PROSITE" id="PS51257">
    <property type="entry name" value="PROKAR_LIPOPROTEIN"/>
    <property type="match status" value="1"/>
</dbReference>
<dbReference type="Gene3D" id="1.10.287.1490">
    <property type="match status" value="1"/>
</dbReference>
<reference evidence="3 4" key="1">
    <citation type="submission" date="2014-08" db="EMBL/GenBank/DDBJ databases">
        <title>Porphyromonas crevioricanis strain:COT-253_OH1447 Genome sequencing.</title>
        <authorList>
            <person name="Wallis C."/>
            <person name="Deusch O."/>
            <person name="O'Flynn C."/>
            <person name="Davis I."/>
            <person name="Jospin G."/>
            <person name="Darling A.E."/>
            <person name="Coil D.A."/>
            <person name="Alexiev A."/>
            <person name="Horsfall A."/>
            <person name="Kirkwood N."/>
            <person name="Harris S."/>
            <person name="Eisen J.A."/>
        </authorList>
    </citation>
    <scope>NUCLEOTIDE SEQUENCE [LARGE SCALE GENOMIC DNA]</scope>
    <source>
        <strain evidence="4">COT-253 OH1447</strain>
    </source>
</reference>
<evidence type="ECO:0000256" key="2">
    <source>
        <dbReference type="SAM" id="SignalP"/>
    </source>
</evidence>
<name>A0AB34PGP4_9PORP</name>
<proteinExistence type="predicted"/>
<dbReference type="EMBL" id="JQJC01000009">
    <property type="protein sequence ID" value="KGN95913.1"/>
    <property type="molecule type" value="Genomic_DNA"/>
</dbReference>
<dbReference type="Proteomes" id="UP000030136">
    <property type="component" value="Unassembled WGS sequence"/>
</dbReference>
<dbReference type="RefSeq" id="WP_036889614.1">
    <property type="nucleotide sequence ID" value="NZ_JQJC01000009.1"/>
</dbReference>
<sequence>MKRITSILFAITMLLAAPTFLTSCQEDAPEINYTMNVTVNNDFTKVVEAINNGTMKMEEAIAKLSSSIDQMKATQAEKLQMLIEVITNQSNALAAKLAAIEAAIKAQTLSLESKLLLLGTAVNNNTIKLDEMTTKLAQAIDNMSGALSEKLEAIRGIIESTSATTAQKLAAIEAAIKAQALSMESKMQLLEDAIKALPDYSAQLEAIKTAIANLPDYGDKLSAIKAAINAMPNYSDKFDAVVAALNAMKTQIEALGDAQAGIATQIANVTTAINNLIASVNSGNTSAAAALAQIIAKLDELKAAIGSGGSGGGGGEGGGGEGGGGTTPSTMEYVDLGLPSGLKWARCNLGASKPGDNGDYYAWGETEPKTDYVWATYKWGTEDNLNKYNKTDRKTVLDPEDDAATAALGAPWRMPTASEILELVNPDNCTWTWIKRDDVNGYGVNGYKVVSKKNGNSIFLPAAGNRNGYDLDGAGRWGGCWSSSLVGPGSDYARSLGFGSGQHDWSSSRRCYGWAVRPVRP</sequence>
<comment type="caution">
    <text evidence="3">The sequence shown here is derived from an EMBL/GenBank/DDBJ whole genome shotgun (WGS) entry which is preliminary data.</text>
</comment>
<feature type="compositionally biased region" description="Gly residues" evidence="1">
    <location>
        <begin position="309"/>
        <end position="326"/>
    </location>
</feature>
<evidence type="ECO:0000313" key="4">
    <source>
        <dbReference type="Proteomes" id="UP000030136"/>
    </source>
</evidence>
<organism evidence="3 4">
    <name type="scientific">Porphyromonas crevioricanis</name>
    <dbReference type="NCBI Taxonomy" id="393921"/>
    <lineage>
        <taxon>Bacteria</taxon>
        <taxon>Pseudomonadati</taxon>
        <taxon>Bacteroidota</taxon>
        <taxon>Bacteroidia</taxon>
        <taxon>Bacteroidales</taxon>
        <taxon>Porphyromonadaceae</taxon>
        <taxon>Porphyromonas</taxon>
    </lineage>
</organism>